<dbReference type="RefSeq" id="WP_343974807.1">
    <property type="nucleotide sequence ID" value="NZ_BAAAGK010000127.1"/>
</dbReference>
<dbReference type="CDD" id="cd17321">
    <property type="entry name" value="MFS_MMR_MDR_like"/>
    <property type="match status" value="1"/>
</dbReference>
<gene>
    <name evidence="10" type="ORF">ACFQVD_35685</name>
</gene>
<dbReference type="InterPro" id="IPR020846">
    <property type="entry name" value="MFS_dom"/>
</dbReference>
<evidence type="ECO:0000256" key="2">
    <source>
        <dbReference type="ARBA" id="ARBA00022448"/>
    </source>
</evidence>
<keyword evidence="3" id="KW-1003">Cell membrane</keyword>
<feature type="transmembrane region" description="Helical" evidence="8">
    <location>
        <begin position="113"/>
        <end position="136"/>
    </location>
</feature>
<keyword evidence="2" id="KW-0813">Transport</keyword>
<feature type="compositionally biased region" description="Low complexity" evidence="7">
    <location>
        <begin position="21"/>
        <end position="38"/>
    </location>
</feature>
<feature type="transmembrane region" description="Helical" evidence="8">
    <location>
        <begin position="261"/>
        <end position="281"/>
    </location>
</feature>
<evidence type="ECO:0000259" key="9">
    <source>
        <dbReference type="PROSITE" id="PS50850"/>
    </source>
</evidence>
<feature type="transmembrane region" description="Helical" evidence="8">
    <location>
        <begin position="173"/>
        <end position="193"/>
    </location>
</feature>
<dbReference type="PRINTS" id="PR01036">
    <property type="entry name" value="TCRTETB"/>
</dbReference>
<dbReference type="InterPro" id="IPR036259">
    <property type="entry name" value="MFS_trans_sf"/>
</dbReference>
<feature type="transmembrane region" description="Helical" evidence="8">
    <location>
        <begin position="368"/>
        <end position="387"/>
    </location>
</feature>
<reference evidence="11" key="1">
    <citation type="journal article" date="2019" name="Int. J. Syst. Evol. Microbiol.">
        <title>The Global Catalogue of Microorganisms (GCM) 10K type strain sequencing project: providing services to taxonomists for standard genome sequencing and annotation.</title>
        <authorList>
            <consortium name="The Broad Institute Genomics Platform"/>
            <consortium name="The Broad Institute Genome Sequencing Center for Infectious Disease"/>
            <person name="Wu L."/>
            <person name="Ma J."/>
        </authorList>
    </citation>
    <scope>NUCLEOTIDE SEQUENCE [LARGE SCALE GENOMIC DNA]</scope>
    <source>
        <strain evidence="11">JCM 10083</strain>
    </source>
</reference>
<comment type="caution">
    <text evidence="10">The sequence shown here is derived from an EMBL/GenBank/DDBJ whole genome shotgun (WGS) entry which is preliminary data.</text>
</comment>
<feature type="transmembrane region" description="Helical" evidence="8">
    <location>
        <begin position="81"/>
        <end position="101"/>
    </location>
</feature>
<feature type="domain" description="Major facilitator superfamily (MFS) profile" evidence="9">
    <location>
        <begin position="47"/>
        <end position="482"/>
    </location>
</feature>
<evidence type="ECO:0000256" key="8">
    <source>
        <dbReference type="SAM" id="Phobius"/>
    </source>
</evidence>
<keyword evidence="11" id="KW-1185">Reference proteome</keyword>
<dbReference type="PROSITE" id="PS00216">
    <property type="entry name" value="SUGAR_TRANSPORT_1"/>
    <property type="match status" value="1"/>
</dbReference>
<keyword evidence="6 8" id="KW-0472">Membrane</keyword>
<dbReference type="InterPro" id="IPR011701">
    <property type="entry name" value="MFS"/>
</dbReference>
<keyword evidence="4 8" id="KW-0812">Transmembrane</keyword>
<name>A0ABW2TAB4_9ACTN</name>
<feature type="transmembrane region" description="Helical" evidence="8">
    <location>
        <begin position="46"/>
        <end position="69"/>
    </location>
</feature>
<evidence type="ECO:0000256" key="5">
    <source>
        <dbReference type="ARBA" id="ARBA00022989"/>
    </source>
</evidence>
<comment type="subcellular location">
    <subcellularLocation>
        <location evidence="1">Cell membrane</location>
        <topology evidence="1">Multi-pass membrane protein</topology>
    </subcellularLocation>
</comment>
<evidence type="ECO:0000256" key="4">
    <source>
        <dbReference type="ARBA" id="ARBA00022692"/>
    </source>
</evidence>
<dbReference type="InterPro" id="IPR004638">
    <property type="entry name" value="EmrB-like"/>
</dbReference>
<protein>
    <submittedName>
        <fullName evidence="10">MFS transporter</fullName>
    </submittedName>
</protein>
<dbReference type="PROSITE" id="PS50850">
    <property type="entry name" value="MFS"/>
    <property type="match status" value="1"/>
</dbReference>
<dbReference type="Pfam" id="PF07690">
    <property type="entry name" value="MFS_1"/>
    <property type="match status" value="1"/>
</dbReference>
<feature type="transmembrane region" description="Helical" evidence="8">
    <location>
        <begin position="337"/>
        <end position="356"/>
    </location>
</feature>
<feature type="transmembrane region" description="Helical" evidence="8">
    <location>
        <begin position="463"/>
        <end position="481"/>
    </location>
</feature>
<feature type="region of interest" description="Disordered" evidence="7">
    <location>
        <begin position="1"/>
        <end position="38"/>
    </location>
</feature>
<evidence type="ECO:0000256" key="7">
    <source>
        <dbReference type="SAM" id="MobiDB-lite"/>
    </source>
</evidence>
<dbReference type="EMBL" id="JBHTEE010000001">
    <property type="protein sequence ID" value="MFC7605457.1"/>
    <property type="molecule type" value="Genomic_DNA"/>
</dbReference>
<accession>A0ABW2TAB4</accession>
<dbReference type="SUPFAM" id="SSF103473">
    <property type="entry name" value="MFS general substrate transporter"/>
    <property type="match status" value="1"/>
</dbReference>
<dbReference type="Gene3D" id="1.20.1720.10">
    <property type="entry name" value="Multidrug resistance protein D"/>
    <property type="match status" value="1"/>
</dbReference>
<dbReference type="InterPro" id="IPR005829">
    <property type="entry name" value="Sugar_transporter_CS"/>
</dbReference>
<evidence type="ECO:0000256" key="3">
    <source>
        <dbReference type="ARBA" id="ARBA00022475"/>
    </source>
</evidence>
<keyword evidence="5 8" id="KW-1133">Transmembrane helix</keyword>
<dbReference type="PANTHER" id="PTHR42718">
    <property type="entry name" value="MAJOR FACILITATOR SUPERFAMILY MULTIDRUG TRANSPORTER MFSC"/>
    <property type="match status" value="1"/>
</dbReference>
<feature type="transmembrane region" description="Helical" evidence="8">
    <location>
        <begin position="234"/>
        <end position="255"/>
    </location>
</feature>
<organism evidence="10 11">
    <name type="scientific">Streptosporangium amethystogenes subsp. fukuiense</name>
    <dbReference type="NCBI Taxonomy" id="698418"/>
    <lineage>
        <taxon>Bacteria</taxon>
        <taxon>Bacillati</taxon>
        <taxon>Actinomycetota</taxon>
        <taxon>Actinomycetes</taxon>
        <taxon>Streptosporangiales</taxon>
        <taxon>Streptosporangiaceae</taxon>
        <taxon>Streptosporangium</taxon>
    </lineage>
</organism>
<feature type="transmembrane region" description="Helical" evidence="8">
    <location>
        <begin position="142"/>
        <end position="161"/>
    </location>
</feature>
<dbReference type="Gene3D" id="1.20.1250.20">
    <property type="entry name" value="MFS general substrate transporter like domains"/>
    <property type="match status" value="1"/>
</dbReference>
<evidence type="ECO:0000313" key="10">
    <source>
        <dbReference type="EMBL" id="MFC7605457.1"/>
    </source>
</evidence>
<sequence>MSDRAVPGAQPRPDAQVVPTPSAASSAPGASPSGSPAGAPAARRGLLLLVIGLAGFVTTLDNTVVTVALPTLQAELGASLAALEWVVTGYVLTFSGFMLAGGRLADVYGRRRVLVAGLAVFTAASLAAGLATSVGALVAARLVQGSGSALILPAMLAIVAVGNDERQRSVGVAVWMASGAGALALGPVVGGYLTQHFHWSWIFLLNVPLGVLIVALAGVAIPESRDERAARVDVPGVASSVVVLSAGTFALTFGAELGWTSPPILVALLFTVAAALVFAVAERLGEDPMVDLALFRSRTFTGGVIAQVLWGLGVNGVFFFTALFLQGVLGFSPTASGLAFVPLALLVVVVTPLVPFAERRIGAARTVALGLVLVAAGMAAVAFLRPGDGWAELLPSVCVIGIGSALTMPLGSAVLGAVPESRAGVAGGVFSVAREMSGLFGIAIIGVIVNSSASFTAGYSTGLLAAAGLVVTGAAISLVTLR</sequence>
<dbReference type="PANTHER" id="PTHR42718:SF42">
    <property type="entry name" value="EXPORT PROTEIN"/>
    <property type="match status" value="1"/>
</dbReference>
<evidence type="ECO:0000256" key="6">
    <source>
        <dbReference type="ARBA" id="ARBA00023136"/>
    </source>
</evidence>
<evidence type="ECO:0000256" key="1">
    <source>
        <dbReference type="ARBA" id="ARBA00004651"/>
    </source>
</evidence>
<feature type="transmembrane region" description="Helical" evidence="8">
    <location>
        <begin position="393"/>
        <end position="418"/>
    </location>
</feature>
<dbReference type="Proteomes" id="UP001596514">
    <property type="component" value="Unassembled WGS sequence"/>
</dbReference>
<dbReference type="NCBIfam" id="TIGR00711">
    <property type="entry name" value="efflux_EmrB"/>
    <property type="match status" value="1"/>
</dbReference>
<feature type="transmembrane region" description="Helical" evidence="8">
    <location>
        <begin position="302"/>
        <end position="325"/>
    </location>
</feature>
<evidence type="ECO:0000313" key="11">
    <source>
        <dbReference type="Proteomes" id="UP001596514"/>
    </source>
</evidence>
<proteinExistence type="predicted"/>
<feature type="transmembrane region" description="Helical" evidence="8">
    <location>
        <begin position="199"/>
        <end position="222"/>
    </location>
</feature>